<evidence type="ECO:0000256" key="10">
    <source>
        <dbReference type="ARBA" id="ARBA00029605"/>
    </source>
</evidence>
<comment type="catalytic activity">
    <reaction evidence="1">
        <text>Release of N-terminal proline from a peptide.</text>
        <dbReference type="EC" id="3.4.11.5"/>
    </reaction>
</comment>
<keyword evidence="13" id="KW-1185">Reference proteome</keyword>
<keyword evidence="7" id="KW-0963">Cytoplasm</keyword>
<evidence type="ECO:0000313" key="13">
    <source>
        <dbReference type="Proteomes" id="UP000054695"/>
    </source>
</evidence>
<evidence type="ECO:0000256" key="5">
    <source>
        <dbReference type="ARBA" id="ARBA00021843"/>
    </source>
</evidence>
<dbReference type="PANTHER" id="PTHR43722:SF1">
    <property type="entry name" value="PROLINE IMINOPEPTIDASE"/>
    <property type="match status" value="1"/>
</dbReference>
<gene>
    <name evidence="12" type="primary">pip</name>
    <name evidence="12" type="ORF">Lboz_1711</name>
</gene>
<protein>
    <recommendedName>
        <fullName evidence="5">Proline iminopeptidase</fullName>
        <ecNumber evidence="4">3.4.11.5</ecNumber>
    </recommendedName>
    <alternativeName>
        <fullName evidence="10">Prolyl aminopeptidase</fullName>
    </alternativeName>
</protein>
<comment type="similarity">
    <text evidence="3">Belongs to the peptidase S33 family.</text>
</comment>
<evidence type="ECO:0000256" key="1">
    <source>
        <dbReference type="ARBA" id="ARBA00001585"/>
    </source>
</evidence>
<evidence type="ECO:0000256" key="2">
    <source>
        <dbReference type="ARBA" id="ARBA00004496"/>
    </source>
</evidence>
<evidence type="ECO:0000313" key="12">
    <source>
        <dbReference type="EMBL" id="KTC74271.1"/>
    </source>
</evidence>
<dbReference type="GO" id="GO:0004177">
    <property type="term" value="F:aminopeptidase activity"/>
    <property type="evidence" value="ECO:0007669"/>
    <property type="project" value="UniProtKB-KW"/>
</dbReference>
<evidence type="ECO:0000256" key="6">
    <source>
        <dbReference type="ARBA" id="ARBA00022438"/>
    </source>
</evidence>
<dbReference type="Proteomes" id="UP000054695">
    <property type="component" value="Unassembled WGS sequence"/>
</dbReference>
<dbReference type="GO" id="GO:0006508">
    <property type="term" value="P:proteolysis"/>
    <property type="evidence" value="ECO:0007669"/>
    <property type="project" value="UniProtKB-KW"/>
</dbReference>
<dbReference type="InterPro" id="IPR029058">
    <property type="entry name" value="AB_hydrolase_fold"/>
</dbReference>
<accession>A0A0W0RT78</accession>
<dbReference type="AlphaFoldDB" id="A0A0W0RT78"/>
<feature type="domain" description="AB hydrolase-1" evidence="11">
    <location>
        <begin position="46"/>
        <end position="327"/>
    </location>
</feature>
<dbReference type="InterPro" id="IPR000073">
    <property type="entry name" value="AB_hydrolase_1"/>
</dbReference>
<evidence type="ECO:0000256" key="9">
    <source>
        <dbReference type="ARBA" id="ARBA00022801"/>
    </source>
</evidence>
<name>A0A0W0RT78_LEGBO</name>
<dbReference type="RefSeq" id="WP_160116278.1">
    <property type="nucleotide sequence ID" value="NZ_CAAAIY010000044.1"/>
</dbReference>
<dbReference type="Gene3D" id="3.40.50.1820">
    <property type="entry name" value="alpha/beta hydrolase"/>
    <property type="match status" value="1"/>
</dbReference>
<dbReference type="OrthoDB" id="9796770at2"/>
<proteinExistence type="inferred from homology"/>
<dbReference type="Pfam" id="PF00561">
    <property type="entry name" value="Abhydrolase_1"/>
    <property type="match status" value="1"/>
</dbReference>
<keyword evidence="8" id="KW-0645">Protease</keyword>
<dbReference type="InterPro" id="IPR002410">
    <property type="entry name" value="Peptidase_S33"/>
</dbReference>
<keyword evidence="6" id="KW-0031">Aminopeptidase</keyword>
<comment type="subcellular location">
    <subcellularLocation>
        <location evidence="2">Cytoplasm</location>
    </subcellularLocation>
</comment>
<evidence type="ECO:0000256" key="4">
    <source>
        <dbReference type="ARBA" id="ARBA00012568"/>
    </source>
</evidence>
<dbReference type="EMBL" id="LNXU01000017">
    <property type="protein sequence ID" value="KTC74271.1"/>
    <property type="molecule type" value="Genomic_DNA"/>
</dbReference>
<dbReference type="STRING" id="447.Lboz_1711"/>
<dbReference type="PATRIC" id="fig|447.4.peg.1824"/>
<dbReference type="EC" id="3.4.11.5" evidence="4"/>
<evidence type="ECO:0000259" key="11">
    <source>
        <dbReference type="Pfam" id="PF00561"/>
    </source>
</evidence>
<dbReference type="PANTHER" id="PTHR43722">
    <property type="entry name" value="PROLINE IMINOPEPTIDASE"/>
    <property type="match status" value="1"/>
</dbReference>
<evidence type="ECO:0000256" key="8">
    <source>
        <dbReference type="ARBA" id="ARBA00022670"/>
    </source>
</evidence>
<comment type="caution">
    <text evidence="12">The sequence shown here is derived from an EMBL/GenBank/DDBJ whole genome shotgun (WGS) entry which is preliminary data.</text>
</comment>
<reference evidence="12 13" key="1">
    <citation type="submission" date="2015-11" db="EMBL/GenBank/DDBJ databases">
        <title>Genomic analysis of 38 Legionella species identifies large and diverse effector repertoires.</title>
        <authorList>
            <person name="Burstein D."/>
            <person name="Amaro F."/>
            <person name="Zusman T."/>
            <person name="Lifshitz Z."/>
            <person name="Cohen O."/>
            <person name="Gilbert J.A."/>
            <person name="Pupko T."/>
            <person name="Shuman H.A."/>
            <person name="Segal G."/>
        </authorList>
    </citation>
    <scope>NUCLEOTIDE SEQUENCE [LARGE SCALE GENOMIC DNA]</scope>
    <source>
        <strain evidence="12 13">WIGA</strain>
    </source>
</reference>
<sequence>MNIKMLLGKDMPIERYPLSECHSSGLVKVSDDTYIYYEQRGNPLGPTVVYNHGGPGGSSSPENSQWFDPEYYNIILYDQRGTGRSCPSIESPEVDPKQFSKLTIDDMAADLENLRDALNISQWLVFGGSWGSTLSLYYAAKYPQRIKGVIVYGIFLNDPEEMSQYYDVKLIKERFPELGAEALDTLLSHAQSKGVTINPNSPQSLMDAYYQFCVNENDMKAQYLWTAFERFNDSPTKESLDDLHNPPEKIDPSDRTHAVFECILFRFAYHGFNLLDKDLLMPFNEIPIRIVQGLSDTEAPPIFAQKLVKTLLEIKPNLWYRFISGKHAGDSSEEMTQTLLDCTNYFKKEVGALETEQQHSDVTALLMQGVFASKLENKPFSNSLHLNTDGYGPSGP</sequence>
<dbReference type="PRINTS" id="PR00793">
    <property type="entry name" value="PROAMNOPTASE"/>
</dbReference>
<keyword evidence="9" id="KW-0378">Hydrolase</keyword>
<dbReference type="SUPFAM" id="SSF53474">
    <property type="entry name" value="alpha/beta-Hydrolases"/>
    <property type="match status" value="1"/>
</dbReference>
<dbReference type="GO" id="GO:0005737">
    <property type="term" value="C:cytoplasm"/>
    <property type="evidence" value="ECO:0007669"/>
    <property type="project" value="UniProtKB-SubCell"/>
</dbReference>
<evidence type="ECO:0000256" key="7">
    <source>
        <dbReference type="ARBA" id="ARBA00022490"/>
    </source>
</evidence>
<organism evidence="12 13">
    <name type="scientific">Legionella bozemanae</name>
    <name type="common">Fluoribacter bozemanae</name>
    <dbReference type="NCBI Taxonomy" id="447"/>
    <lineage>
        <taxon>Bacteria</taxon>
        <taxon>Pseudomonadati</taxon>
        <taxon>Pseudomonadota</taxon>
        <taxon>Gammaproteobacteria</taxon>
        <taxon>Legionellales</taxon>
        <taxon>Legionellaceae</taxon>
        <taxon>Legionella</taxon>
    </lineage>
</organism>
<evidence type="ECO:0000256" key="3">
    <source>
        <dbReference type="ARBA" id="ARBA00010088"/>
    </source>
</evidence>
<dbReference type="InterPro" id="IPR005944">
    <property type="entry name" value="Pro_iminopeptidase"/>
</dbReference>